<sequence length="219" mass="23240">MLCNKFTGQNMTDTTFLPPLIAAIQAEILNNEEEISALDRAIGDGDHVTNLIRGLEALSKLNDELVQLDWSAAFMKIGMTLMSTMGGASGSLLGSMFVSMGKEAKEQDIDLAGITAIYAAGVESIKARGKADIGEKTMLDTLIPVMQSLQSDAEQNSDKATVLANIKAAATQGMQSTKDMLATKGRASFLGERARGHIDAGARTSQLILCVIADQLSEN</sequence>
<evidence type="ECO:0000256" key="2">
    <source>
        <dbReference type="ARBA" id="ARBA00022777"/>
    </source>
</evidence>
<reference evidence="5" key="1">
    <citation type="submission" date="2016-10" db="EMBL/GenBank/DDBJ databases">
        <authorList>
            <person name="Varghese N."/>
            <person name="Submissions S."/>
        </authorList>
    </citation>
    <scope>NUCLEOTIDE SEQUENCE [LARGE SCALE GENOMIC DNA]</scope>
    <source>
        <strain evidence="5">DSM 11578</strain>
    </source>
</reference>
<dbReference type="EMBL" id="FOSH01000016">
    <property type="protein sequence ID" value="SFK61392.1"/>
    <property type="molecule type" value="Genomic_DNA"/>
</dbReference>
<dbReference type="GO" id="GO:0005829">
    <property type="term" value="C:cytosol"/>
    <property type="evidence" value="ECO:0007669"/>
    <property type="project" value="TreeGrafter"/>
</dbReference>
<dbReference type="SUPFAM" id="SSF101473">
    <property type="entry name" value="DhaL-like"/>
    <property type="match status" value="1"/>
</dbReference>
<keyword evidence="2 4" id="KW-0418">Kinase</keyword>
<evidence type="ECO:0000259" key="3">
    <source>
        <dbReference type="PROSITE" id="PS51480"/>
    </source>
</evidence>
<dbReference type="PANTHER" id="PTHR28629">
    <property type="entry name" value="TRIOKINASE/FMN CYCLASE"/>
    <property type="match status" value="1"/>
</dbReference>
<gene>
    <name evidence="4" type="ORF">SAMN04488079_11664</name>
</gene>
<dbReference type="GO" id="GO:0019563">
    <property type="term" value="P:glycerol catabolic process"/>
    <property type="evidence" value="ECO:0007669"/>
    <property type="project" value="TreeGrafter"/>
</dbReference>
<dbReference type="InterPro" id="IPR050861">
    <property type="entry name" value="Dihydroxyacetone_Kinase"/>
</dbReference>
<keyword evidence="1" id="KW-0808">Transferase</keyword>
<dbReference type="AlphaFoldDB" id="A0A1I4AXQ8"/>
<dbReference type="InterPro" id="IPR004007">
    <property type="entry name" value="DhaL_dom"/>
</dbReference>
<dbReference type="InterPro" id="IPR036117">
    <property type="entry name" value="DhaL_dom_sf"/>
</dbReference>
<dbReference type="FunFam" id="1.25.40.340:FF:000002">
    <property type="entry name" value="Dihydroxyacetone kinase, L subunit"/>
    <property type="match status" value="1"/>
</dbReference>
<evidence type="ECO:0000313" key="4">
    <source>
        <dbReference type="EMBL" id="SFK61392.1"/>
    </source>
</evidence>
<name>A0A1I4AXQ8_9GAMM</name>
<evidence type="ECO:0000313" key="5">
    <source>
        <dbReference type="Proteomes" id="UP000198924"/>
    </source>
</evidence>
<feature type="domain" description="DhaL" evidence="3">
    <location>
        <begin position="15"/>
        <end position="214"/>
    </location>
</feature>
<dbReference type="NCBIfam" id="TIGR02365">
    <property type="entry name" value="dha_L_ycgS"/>
    <property type="match status" value="1"/>
</dbReference>
<dbReference type="SMART" id="SM01120">
    <property type="entry name" value="Dak2"/>
    <property type="match status" value="1"/>
</dbReference>
<accession>A0A1I4AXQ8</accession>
<dbReference type="STRING" id="45496.SAMN04488079_11664"/>
<dbReference type="PANTHER" id="PTHR28629:SF4">
    <property type="entry name" value="TRIOKINASE_FMN CYCLASE"/>
    <property type="match status" value="1"/>
</dbReference>
<keyword evidence="5" id="KW-1185">Reference proteome</keyword>
<proteinExistence type="predicted"/>
<dbReference type="Gene3D" id="1.25.40.340">
    <property type="match status" value="1"/>
</dbReference>
<dbReference type="PROSITE" id="PS51480">
    <property type="entry name" value="DHAL"/>
    <property type="match status" value="1"/>
</dbReference>
<dbReference type="InterPro" id="IPR012737">
    <property type="entry name" value="DhaK_L_YcgS"/>
</dbReference>
<organism evidence="4 5">
    <name type="scientific">Methylophaga sulfidovorans</name>
    <dbReference type="NCBI Taxonomy" id="45496"/>
    <lineage>
        <taxon>Bacteria</taxon>
        <taxon>Pseudomonadati</taxon>
        <taxon>Pseudomonadota</taxon>
        <taxon>Gammaproteobacteria</taxon>
        <taxon>Thiotrichales</taxon>
        <taxon>Piscirickettsiaceae</taxon>
        <taxon>Methylophaga</taxon>
    </lineage>
</organism>
<dbReference type="GO" id="GO:0004371">
    <property type="term" value="F:glycerone kinase activity"/>
    <property type="evidence" value="ECO:0007669"/>
    <property type="project" value="InterPro"/>
</dbReference>
<dbReference type="Proteomes" id="UP000198924">
    <property type="component" value="Unassembled WGS sequence"/>
</dbReference>
<evidence type="ECO:0000256" key="1">
    <source>
        <dbReference type="ARBA" id="ARBA00022679"/>
    </source>
</evidence>
<protein>
    <submittedName>
        <fullName evidence="4">Dihydroxyacetone kinase DhaL subunit</fullName>
    </submittedName>
</protein>
<dbReference type="Pfam" id="PF02734">
    <property type="entry name" value="Dak2"/>
    <property type="match status" value="1"/>
</dbReference>